<protein>
    <submittedName>
        <fullName evidence="1">Uncharacterized protein</fullName>
    </submittedName>
</protein>
<organism evidence="1 2">
    <name type="scientific">Paralvinella palmiformis</name>
    <dbReference type="NCBI Taxonomy" id="53620"/>
    <lineage>
        <taxon>Eukaryota</taxon>
        <taxon>Metazoa</taxon>
        <taxon>Spiralia</taxon>
        <taxon>Lophotrochozoa</taxon>
        <taxon>Annelida</taxon>
        <taxon>Polychaeta</taxon>
        <taxon>Sedentaria</taxon>
        <taxon>Canalipalpata</taxon>
        <taxon>Terebellida</taxon>
        <taxon>Terebelliformia</taxon>
        <taxon>Alvinellidae</taxon>
        <taxon>Paralvinella</taxon>
    </lineage>
</organism>
<evidence type="ECO:0000313" key="1">
    <source>
        <dbReference type="EMBL" id="KAK2166861.1"/>
    </source>
</evidence>
<comment type="caution">
    <text evidence="1">The sequence shown here is derived from an EMBL/GenBank/DDBJ whole genome shotgun (WGS) entry which is preliminary data.</text>
</comment>
<sequence>MSGASTDDYEVLLGDNISNIPVPHPSNVIVDFERTVLFGAVLLRVSSIRSYNGRWRMASNKLLMSVSMNLLEEDKAIDVI</sequence>
<name>A0AAD9K8V1_9ANNE</name>
<keyword evidence="2" id="KW-1185">Reference proteome</keyword>
<proteinExistence type="predicted"/>
<evidence type="ECO:0000313" key="2">
    <source>
        <dbReference type="Proteomes" id="UP001208570"/>
    </source>
</evidence>
<accession>A0AAD9K8V1</accession>
<dbReference type="Proteomes" id="UP001208570">
    <property type="component" value="Unassembled WGS sequence"/>
</dbReference>
<gene>
    <name evidence="1" type="ORF">LSH36_34g03061</name>
</gene>
<dbReference type="EMBL" id="JAODUP010000034">
    <property type="protein sequence ID" value="KAK2166861.1"/>
    <property type="molecule type" value="Genomic_DNA"/>
</dbReference>
<reference evidence="1" key="1">
    <citation type="journal article" date="2023" name="Mol. Biol. Evol.">
        <title>Third-Generation Sequencing Reveals the Adaptive Role of the Epigenome in Three Deep-Sea Polychaetes.</title>
        <authorList>
            <person name="Perez M."/>
            <person name="Aroh O."/>
            <person name="Sun Y."/>
            <person name="Lan Y."/>
            <person name="Juniper S.K."/>
            <person name="Young C.R."/>
            <person name="Angers B."/>
            <person name="Qian P.Y."/>
        </authorList>
    </citation>
    <scope>NUCLEOTIDE SEQUENCE</scope>
    <source>
        <strain evidence="1">P08H-3</strain>
    </source>
</reference>
<dbReference type="AlphaFoldDB" id="A0AAD9K8V1"/>